<dbReference type="Proteomes" id="UP001474120">
    <property type="component" value="Unassembled WGS sequence"/>
</dbReference>
<name>A0ABU9L446_9FLAO</name>
<reference evidence="2 3" key="1">
    <citation type="submission" date="2024-04" db="EMBL/GenBank/DDBJ databases">
        <title>whole genome sequencing of Lutimonas vermicola strain IMCC1616.</title>
        <authorList>
            <person name="Bae S.S."/>
        </authorList>
    </citation>
    <scope>NUCLEOTIDE SEQUENCE [LARGE SCALE GENOMIC DNA]</scope>
    <source>
        <strain evidence="2 3">IMCC1616</strain>
    </source>
</reference>
<keyword evidence="3" id="KW-1185">Reference proteome</keyword>
<dbReference type="RefSeq" id="WP_342160534.1">
    <property type="nucleotide sequence ID" value="NZ_JBCDNA010000002.1"/>
</dbReference>
<evidence type="ECO:0000259" key="1">
    <source>
        <dbReference type="Pfam" id="PF19089"/>
    </source>
</evidence>
<sequence length="295" mass="33540">MKTFICSLIFLVFFFGGYAQELESILEQESQETSFNVAETFKGTRIANGHSIETRKKGILDFLITHRFGTLNSGAYELWGLDEANIRLALEYALTDDLTFALGRSSYEKTYDGYIKYRLFHQKEGDKPFPVGITLFGSAAIRTLKDFDPDNEPSFSDKLSYASQILIARRFSQNFSLQIMPTYIHFNQVPKTADPNGMFALGLGARIKLSKRMAINGEYYYNFNQFESFETFNSLSVGVEFETGGHVFQLVFTNSRPMIEKGFIAETTGDFFDGDIHFGFNISRSFQVKKSSRGK</sequence>
<comment type="caution">
    <text evidence="2">The sequence shown here is derived from an EMBL/GenBank/DDBJ whole genome shotgun (WGS) entry which is preliminary data.</text>
</comment>
<dbReference type="EMBL" id="JBCDNA010000002">
    <property type="protein sequence ID" value="MEL4456404.1"/>
    <property type="molecule type" value="Genomic_DNA"/>
</dbReference>
<organism evidence="2 3">
    <name type="scientific">Lutimonas vermicola</name>
    <dbReference type="NCBI Taxonomy" id="414288"/>
    <lineage>
        <taxon>Bacteria</taxon>
        <taxon>Pseudomonadati</taxon>
        <taxon>Bacteroidota</taxon>
        <taxon>Flavobacteriia</taxon>
        <taxon>Flavobacteriales</taxon>
        <taxon>Flavobacteriaceae</taxon>
        <taxon>Lutimonas</taxon>
    </lineage>
</organism>
<dbReference type="Pfam" id="PF19089">
    <property type="entry name" value="DUF5777"/>
    <property type="match status" value="1"/>
</dbReference>
<protein>
    <submittedName>
        <fullName evidence="2">DUF5777 family beta-barrel protein</fullName>
    </submittedName>
</protein>
<proteinExistence type="predicted"/>
<gene>
    <name evidence="2" type="ORF">AABB81_10885</name>
</gene>
<evidence type="ECO:0000313" key="2">
    <source>
        <dbReference type="EMBL" id="MEL4456404.1"/>
    </source>
</evidence>
<accession>A0ABU9L446</accession>
<evidence type="ECO:0000313" key="3">
    <source>
        <dbReference type="Proteomes" id="UP001474120"/>
    </source>
</evidence>
<dbReference type="InterPro" id="IPR045916">
    <property type="entry name" value="DUF5777"/>
</dbReference>
<feature type="domain" description="DUF5777" evidence="1">
    <location>
        <begin position="41"/>
        <end position="286"/>
    </location>
</feature>